<dbReference type="PANTHER" id="PTHR24409:SF295">
    <property type="entry name" value="AZ2-RELATED"/>
    <property type="match status" value="1"/>
</dbReference>
<keyword evidence="5" id="KW-0677">Repeat</keyword>
<keyword evidence="15" id="KW-1185">Reference proteome</keyword>
<dbReference type="Pfam" id="PF00096">
    <property type="entry name" value="zf-C2H2"/>
    <property type="match status" value="5"/>
</dbReference>
<feature type="domain" description="C2H2-type" evidence="13">
    <location>
        <begin position="167"/>
        <end position="194"/>
    </location>
</feature>
<comment type="caution">
    <text evidence="14">The sequence shown here is derived from an EMBL/GenBank/DDBJ whole genome shotgun (WGS) entry which is preliminary data.</text>
</comment>
<evidence type="ECO:0000256" key="1">
    <source>
        <dbReference type="ARBA" id="ARBA00003767"/>
    </source>
</evidence>
<keyword evidence="10" id="KW-0804">Transcription</keyword>
<keyword evidence="11" id="KW-0539">Nucleus</keyword>
<evidence type="ECO:0000256" key="7">
    <source>
        <dbReference type="ARBA" id="ARBA00022833"/>
    </source>
</evidence>
<feature type="domain" description="C2H2-type" evidence="13">
    <location>
        <begin position="238"/>
        <end position="265"/>
    </location>
</feature>
<dbReference type="FunFam" id="3.30.160.60:FF:001498">
    <property type="entry name" value="Zinc finger protein 404"/>
    <property type="match status" value="2"/>
</dbReference>
<dbReference type="PANTHER" id="PTHR24409">
    <property type="entry name" value="ZINC FINGER PROTEIN 142"/>
    <property type="match status" value="1"/>
</dbReference>
<comment type="function">
    <text evidence="1">May be involved in transcriptional regulation.</text>
</comment>
<evidence type="ECO:0000313" key="14">
    <source>
        <dbReference type="EMBL" id="KAK3909431.1"/>
    </source>
</evidence>
<dbReference type="SUPFAM" id="SSF57667">
    <property type="entry name" value="beta-beta-alpha zinc fingers"/>
    <property type="match status" value="3"/>
</dbReference>
<dbReference type="SMART" id="SM00355">
    <property type="entry name" value="ZnF_C2H2"/>
    <property type="match status" value="7"/>
</dbReference>
<evidence type="ECO:0000256" key="8">
    <source>
        <dbReference type="ARBA" id="ARBA00023015"/>
    </source>
</evidence>
<evidence type="ECO:0000256" key="2">
    <source>
        <dbReference type="ARBA" id="ARBA00004123"/>
    </source>
</evidence>
<evidence type="ECO:0000256" key="6">
    <source>
        <dbReference type="ARBA" id="ARBA00022771"/>
    </source>
</evidence>
<reference evidence="14" key="2">
    <citation type="journal article" date="2023" name="BMC Genomics">
        <title>Pest status, molecular evolution, and epigenetic factors derived from the genome assembly of Frankliniella fusca, a thysanopteran phytovirus vector.</title>
        <authorList>
            <person name="Catto M.A."/>
            <person name="Labadie P.E."/>
            <person name="Jacobson A.L."/>
            <person name="Kennedy G.G."/>
            <person name="Srinivasan R."/>
            <person name="Hunt B.G."/>
        </authorList>
    </citation>
    <scope>NUCLEOTIDE SEQUENCE</scope>
    <source>
        <strain evidence="14">PL_HMW_Pooled</strain>
    </source>
</reference>
<keyword evidence="7" id="KW-0862">Zinc</keyword>
<evidence type="ECO:0000256" key="9">
    <source>
        <dbReference type="ARBA" id="ARBA00023125"/>
    </source>
</evidence>
<comment type="similarity">
    <text evidence="3">Belongs to the krueppel C2H2-type zinc-finger protein family.</text>
</comment>
<feature type="domain" description="C2H2-type" evidence="13">
    <location>
        <begin position="266"/>
        <end position="293"/>
    </location>
</feature>
<dbReference type="InterPro" id="IPR013087">
    <property type="entry name" value="Znf_C2H2_type"/>
</dbReference>
<dbReference type="Proteomes" id="UP001219518">
    <property type="component" value="Unassembled WGS sequence"/>
</dbReference>
<dbReference type="PROSITE" id="PS00028">
    <property type="entry name" value="ZINC_FINGER_C2H2_1"/>
    <property type="match status" value="4"/>
</dbReference>
<dbReference type="GO" id="GO:0008270">
    <property type="term" value="F:zinc ion binding"/>
    <property type="evidence" value="ECO:0007669"/>
    <property type="project" value="UniProtKB-KW"/>
</dbReference>
<dbReference type="GO" id="GO:0000977">
    <property type="term" value="F:RNA polymerase II transcription regulatory region sequence-specific DNA binding"/>
    <property type="evidence" value="ECO:0007669"/>
    <property type="project" value="TreeGrafter"/>
</dbReference>
<dbReference type="FunFam" id="3.30.160.60:FF:000966">
    <property type="entry name" value="ZFP90 zinc finger protein"/>
    <property type="match status" value="1"/>
</dbReference>
<evidence type="ECO:0000259" key="13">
    <source>
        <dbReference type="PROSITE" id="PS50157"/>
    </source>
</evidence>
<dbReference type="PROSITE" id="PS50157">
    <property type="entry name" value="ZINC_FINGER_C2H2_2"/>
    <property type="match status" value="6"/>
</dbReference>
<dbReference type="FunFam" id="3.30.160.60:FF:002343">
    <property type="entry name" value="Zinc finger protein 33A"/>
    <property type="match status" value="1"/>
</dbReference>
<evidence type="ECO:0000256" key="10">
    <source>
        <dbReference type="ARBA" id="ARBA00023163"/>
    </source>
</evidence>
<protein>
    <submittedName>
        <fullName evidence="14">Zinc finger protein 436</fullName>
    </submittedName>
</protein>
<proteinExistence type="inferred from homology"/>
<evidence type="ECO:0000256" key="5">
    <source>
        <dbReference type="ARBA" id="ARBA00022737"/>
    </source>
</evidence>
<evidence type="ECO:0000256" key="3">
    <source>
        <dbReference type="ARBA" id="ARBA00006991"/>
    </source>
</evidence>
<dbReference type="GO" id="GO:0005634">
    <property type="term" value="C:nucleus"/>
    <property type="evidence" value="ECO:0007669"/>
    <property type="project" value="UniProtKB-SubCell"/>
</dbReference>
<evidence type="ECO:0000256" key="12">
    <source>
        <dbReference type="PROSITE-ProRule" id="PRU00042"/>
    </source>
</evidence>
<feature type="domain" description="C2H2-type" evidence="13">
    <location>
        <begin position="294"/>
        <end position="321"/>
    </location>
</feature>
<dbReference type="InterPro" id="IPR056436">
    <property type="entry name" value="Znf-C2H2_ZIC1-5/GLI1-3-like"/>
</dbReference>
<feature type="domain" description="C2H2-type" evidence="13">
    <location>
        <begin position="322"/>
        <end position="349"/>
    </location>
</feature>
<dbReference type="Gene3D" id="3.30.160.60">
    <property type="entry name" value="Classic Zinc Finger"/>
    <property type="match status" value="7"/>
</dbReference>
<dbReference type="EMBL" id="JAHWGI010000100">
    <property type="protein sequence ID" value="KAK3909431.1"/>
    <property type="molecule type" value="Genomic_DNA"/>
</dbReference>
<evidence type="ECO:0000256" key="11">
    <source>
        <dbReference type="ARBA" id="ARBA00023242"/>
    </source>
</evidence>
<comment type="subcellular location">
    <subcellularLocation>
        <location evidence="2">Nucleus</location>
    </subcellularLocation>
</comment>
<dbReference type="GO" id="GO:0000981">
    <property type="term" value="F:DNA-binding transcription factor activity, RNA polymerase II-specific"/>
    <property type="evidence" value="ECO:0007669"/>
    <property type="project" value="TreeGrafter"/>
</dbReference>
<keyword evidence="8" id="KW-0805">Transcription regulation</keyword>
<dbReference type="Pfam" id="PF23561">
    <property type="entry name" value="zf-C2H2_15"/>
    <property type="match status" value="1"/>
</dbReference>
<evidence type="ECO:0000313" key="15">
    <source>
        <dbReference type="Proteomes" id="UP001219518"/>
    </source>
</evidence>
<dbReference type="AlphaFoldDB" id="A0AAE1GU69"/>
<dbReference type="InterPro" id="IPR036236">
    <property type="entry name" value="Znf_C2H2_sf"/>
</dbReference>
<evidence type="ECO:0000256" key="4">
    <source>
        <dbReference type="ARBA" id="ARBA00022723"/>
    </source>
</evidence>
<dbReference type="Pfam" id="PF16622">
    <property type="entry name" value="zf-C2H2_11"/>
    <property type="match status" value="1"/>
</dbReference>
<keyword evidence="4" id="KW-0479">Metal-binding</keyword>
<gene>
    <name evidence="14" type="ORF">KUF71_019486</name>
</gene>
<keyword evidence="9" id="KW-0238">DNA-binding</keyword>
<feature type="domain" description="C2H2-type" evidence="13">
    <location>
        <begin position="139"/>
        <end position="166"/>
    </location>
</feature>
<accession>A0AAE1GU69</accession>
<keyword evidence="6 12" id="KW-0863">Zinc-finger</keyword>
<sequence length="351" mass="39121">MLFAGRDFAGSKISLAVCVSFFKSDGDTEKTIPGDKEDAKSLSAPEVILEPLSLQVGECFSLNPSNLKAANSDEDSRVDYEFRDQSESDAAGTSSGMRACLSNTDHDVAESSVGTGKTEDFSCANLDQGDTSGDTPVRFSCKECKQTFRSGNSLKRHLCGHVSGEAFQCEICKKSWPRKSALQIHLRVHRGEMPSKCDICSQTFVQKANLERHSCHPLETKSPSTSKNLKLKSASKQLKCDYCGRIFGRKDHLVEHIRTHTGERPYECDHCGKSFTRNDNLIKHIRTHTGEKPYDCDRCGKCFTEKGNLIKHIRTHTGEKPYKCDHCGKCFSSKCKIRRHMRLLTGNNPLV</sequence>
<organism evidence="14 15">
    <name type="scientific">Frankliniella fusca</name>
    <dbReference type="NCBI Taxonomy" id="407009"/>
    <lineage>
        <taxon>Eukaryota</taxon>
        <taxon>Metazoa</taxon>
        <taxon>Ecdysozoa</taxon>
        <taxon>Arthropoda</taxon>
        <taxon>Hexapoda</taxon>
        <taxon>Insecta</taxon>
        <taxon>Pterygota</taxon>
        <taxon>Neoptera</taxon>
        <taxon>Paraneoptera</taxon>
        <taxon>Thysanoptera</taxon>
        <taxon>Terebrantia</taxon>
        <taxon>Thripoidea</taxon>
        <taxon>Thripidae</taxon>
        <taxon>Frankliniella</taxon>
    </lineage>
</organism>
<dbReference type="InterPro" id="IPR041697">
    <property type="entry name" value="Znf-C2H2_11"/>
</dbReference>
<name>A0AAE1GU69_9NEOP</name>
<reference evidence="14" key="1">
    <citation type="submission" date="2021-07" db="EMBL/GenBank/DDBJ databases">
        <authorList>
            <person name="Catto M.A."/>
            <person name="Jacobson A."/>
            <person name="Kennedy G."/>
            <person name="Labadie P."/>
            <person name="Hunt B.G."/>
            <person name="Srinivasan R."/>
        </authorList>
    </citation>
    <scope>NUCLEOTIDE SEQUENCE</scope>
    <source>
        <strain evidence="14">PL_HMW_Pooled</strain>
        <tissue evidence="14">Head</tissue>
    </source>
</reference>